<evidence type="ECO:0000256" key="2">
    <source>
        <dbReference type="ARBA" id="ARBA00022723"/>
    </source>
</evidence>
<reference evidence="9" key="1">
    <citation type="submission" date="2024-02" db="EMBL/GenBank/DDBJ databases">
        <authorList>
            <consortium name="ELIXIR-Norway"/>
            <consortium name="Elixir Norway"/>
        </authorList>
    </citation>
    <scope>NUCLEOTIDE SEQUENCE</scope>
</reference>
<gene>
    <name evidence="9" type="ORF">CSSPTR1EN2_LOCUS6470</name>
</gene>
<dbReference type="Gene3D" id="3.40.50.150">
    <property type="entry name" value="Vaccinia Virus protein VP39"/>
    <property type="match status" value="1"/>
</dbReference>
<evidence type="ECO:0000256" key="1">
    <source>
        <dbReference type="ARBA" id="ARBA00004173"/>
    </source>
</evidence>
<dbReference type="PANTHER" id="PTHR13184">
    <property type="entry name" value="37S RIBOSOMAL PROTEIN S22"/>
    <property type="match status" value="1"/>
</dbReference>
<evidence type="ECO:0000256" key="8">
    <source>
        <dbReference type="SAM" id="MobiDB-lite"/>
    </source>
</evidence>
<evidence type="ECO:0000313" key="9">
    <source>
        <dbReference type="EMBL" id="CAK9202564.1"/>
    </source>
</evidence>
<dbReference type="EMBL" id="OZ019905">
    <property type="protein sequence ID" value="CAK9202564.1"/>
    <property type="molecule type" value="Genomic_DNA"/>
</dbReference>
<dbReference type="SUPFAM" id="SSF53335">
    <property type="entry name" value="S-adenosyl-L-methionine-dependent methyltransferases"/>
    <property type="match status" value="1"/>
</dbReference>
<proteinExistence type="predicted"/>
<comment type="function">
    <text evidence="7">Mitochondrial ribosome (mitoribosome) assembly factor. Binds at the interface of the head and body domains of the mitochondrial small ribosomal subunit (mt-SSU), occluding the mRNA channel and preventing compaction of the head domain towards the body. Probable inactive methyltransferase: retains the characteristic folding and ability to bind S-adenosyl-L-methionine, but it probably lost its methyltransferase activity.</text>
</comment>
<evidence type="ECO:0000313" key="10">
    <source>
        <dbReference type="Proteomes" id="UP001497512"/>
    </source>
</evidence>
<keyword evidence="3" id="KW-0809">Transit peptide</keyword>
<evidence type="ECO:0000256" key="5">
    <source>
        <dbReference type="ARBA" id="ARBA00023014"/>
    </source>
</evidence>
<keyword evidence="10" id="KW-1185">Reference proteome</keyword>
<evidence type="ECO:0008006" key="11">
    <source>
        <dbReference type="Google" id="ProtNLM"/>
    </source>
</evidence>
<protein>
    <recommendedName>
        <fullName evidence="11">Methyltransferase-like protein 17, mitochondrial</fullName>
    </recommendedName>
</protein>
<keyword evidence="2" id="KW-0479">Metal-binding</keyword>
<evidence type="ECO:0000256" key="4">
    <source>
        <dbReference type="ARBA" id="ARBA00023004"/>
    </source>
</evidence>
<evidence type="ECO:0000256" key="3">
    <source>
        <dbReference type="ARBA" id="ARBA00022946"/>
    </source>
</evidence>
<dbReference type="InterPro" id="IPR015324">
    <property type="entry name" value="Ribosomal_Rsm22-like"/>
</dbReference>
<comment type="subcellular location">
    <subcellularLocation>
        <location evidence="1">Mitochondrion</location>
    </subcellularLocation>
</comment>
<evidence type="ECO:0000256" key="6">
    <source>
        <dbReference type="ARBA" id="ARBA00023128"/>
    </source>
</evidence>
<feature type="region of interest" description="Disordered" evidence="8">
    <location>
        <begin position="286"/>
        <end position="316"/>
    </location>
</feature>
<name>A0ABP0TQM0_9BRYO</name>
<evidence type="ECO:0000256" key="7">
    <source>
        <dbReference type="ARBA" id="ARBA00045681"/>
    </source>
</evidence>
<keyword evidence="5" id="KW-0411">Iron-sulfur</keyword>
<keyword evidence="4" id="KW-0408">Iron</keyword>
<keyword evidence="6" id="KW-0496">Mitochondrion</keyword>
<organism evidence="9 10">
    <name type="scientific">Sphagnum troendelagicum</name>
    <dbReference type="NCBI Taxonomy" id="128251"/>
    <lineage>
        <taxon>Eukaryota</taxon>
        <taxon>Viridiplantae</taxon>
        <taxon>Streptophyta</taxon>
        <taxon>Embryophyta</taxon>
        <taxon>Bryophyta</taxon>
        <taxon>Sphagnophytina</taxon>
        <taxon>Sphagnopsida</taxon>
        <taxon>Sphagnales</taxon>
        <taxon>Sphagnaceae</taxon>
        <taxon>Sphagnum</taxon>
    </lineage>
</organism>
<dbReference type="Proteomes" id="UP001497512">
    <property type="component" value="Chromosome 13"/>
</dbReference>
<dbReference type="PANTHER" id="PTHR13184:SF5">
    <property type="entry name" value="METHYLTRANSFERASE-LIKE PROTEIN 17, MITOCHONDRIAL"/>
    <property type="match status" value="1"/>
</dbReference>
<dbReference type="Pfam" id="PF09243">
    <property type="entry name" value="Rsm22"/>
    <property type="match status" value="3"/>
</dbReference>
<dbReference type="InterPro" id="IPR029063">
    <property type="entry name" value="SAM-dependent_MTases_sf"/>
</dbReference>
<sequence>MANSVAAEVGRKIFTLAGLQAAARQSQRLLRLPTSLQSAISGFLGDMPSRELKQNVVRLSGAMRTRKAGTVLSVDMDAIEGSDDAQVAVEEYMSRNTVRTRLSKDIISQGKGPLRYEYNEKTTAAYVAARMPAIYGTNYRVLSEVSSRLPNFNPSHVLDFGSGPGTVLWALQEVWPGAVAHANLVEPSRAMAQACRSLLQGAEQLPLIKLYPSLSFLSRSLKKTDRQHDLVISSYALGELVTRDERISTVRQLWSLTRDLLVLIEPGTPEGSSLVREMRTHILQMEKKKLRRSAQSQEQAPVAGTPDNEASSSTGGGLSLHTECGVFVVAPCAHDGVCPMDKTGQWCHFSQRLERNSAQRITKRHGTLPLRAYEDEKFSFVVLRRGTRPQTPWPLDSVEILSSPEHEAENDIELEYTNELEYADENQDMDSMVSEGDLDHEFEEEVNLDTDAEEEEPEPLEEVADVGAGWARIVRAPIRRGRHTVLDLCRATERDGSHGALNRLVCSRRGKFAALHPQARKAHWGDLWPC</sequence>
<dbReference type="InterPro" id="IPR052571">
    <property type="entry name" value="Mt_RNA_Methyltransferase"/>
</dbReference>
<accession>A0ABP0TQM0</accession>